<evidence type="ECO:0000256" key="1">
    <source>
        <dbReference type="SAM" id="Phobius"/>
    </source>
</evidence>
<dbReference type="Proteomes" id="UP000298493">
    <property type="component" value="Unassembled WGS sequence"/>
</dbReference>
<keyword evidence="1" id="KW-1133">Transmembrane helix</keyword>
<evidence type="ECO:0000313" key="3">
    <source>
        <dbReference type="Proteomes" id="UP000298493"/>
    </source>
</evidence>
<dbReference type="PANTHER" id="PTHR35043:SF7">
    <property type="entry name" value="TRANSCRIPTION FACTOR DOMAIN-CONTAINING PROTEIN"/>
    <property type="match status" value="1"/>
</dbReference>
<dbReference type="EMBL" id="SNSC02000025">
    <property type="protein sequence ID" value="TID13764.1"/>
    <property type="molecule type" value="Genomic_DNA"/>
</dbReference>
<proteinExistence type="predicted"/>
<protein>
    <submittedName>
        <fullName evidence="2">Uncharacterized protein</fullName>
    </submittedName>
</protein>
<evidence type="ECO:0000313" key="2">
    <source>
        <dbReference type="EMBL" id="TID13764.1"/>
    </source>
</evidence>
<feature type="transmembrane region" description="Helical" evidence="1">
    <location>
        <begin position="49"/>
        <end position="71"/>
    </location>
</feature>
<keyword evidence="1" id="KW-0472">Membrane</keyword>
<sequence length="101" mass="11661">MNATATVGWIPESDGRSTSGLLTSCIFTIFLSTWTTYHPDMKRSWSVAFWDKVLITIGFILAPEFIIYLSVCDWNRVKKLQFIFRNIQVEVRRSILPAKSQ</sequence>
<keyword evidence="1" id="KW-0812">Transmembrane</keyword>
<dbReference type="PANTHER" id="PTHR35043">
    <property type="entry name" value="TRANSCRIPTION FACTOR DOMAIN-CONTAINING PROTEIN"/>
    <property type="match status" value="1"/>
</dbReference>
<dbReference type="AlphaFoldDB" id="A0A4Z1NYK1"/>
<name>A0A4Z1NYK1_9PEZI</name>
<keyword evidence="3" id="KW-1185">Reference proteome</keyword>
<accession>A0A4Z1NYK1</accession>
<organism evidence="2 3">
    <name type="scientific">Venturia nashicola</name>
    <dbReference type="NCBI Taxonomy" id="86259"/>
    <lineage>
        <taxon>Eukaryota</taxon>
        <taxon>Fungi</taxon>
        <taxon>Dikarya</taxon>
        <taxon>Ascomycota</taxon>
        <taxon>Pezizomycotina</taxon>
        <taxon>Dothideomycetes</taxon>
        <taxon>Pleosporomycetidae</taxon>
        <taxon>Venturiales</taxon>
        <taxon>Venturiaceae</taxon>
        <taxon>Venturia</taxon>
    </lineage>
</organism>
<reference evidence="2 3" key="1">
    <citation type="submission" date="2019-04" db="EMBL/GenBank/DDBJ databases">
        <title>High contiguity whole genome sequence and gene annotation resource for two Venturia nashicola isolates.</title>
        <authorList>
            <person name="Prokchorchik M."/>
            <person name="Won K."/>
            <person name="Lee Y."/>
            <person name="Choi E.D."/>
            <person name="Segonzac C."/>
            <person name="Sohn K.H."/>
        </authorList>
    </citation>
    <scope>NUCLEOTIDE SEQUENCE [LARGE SCALE GENOMIC DNA]</scope>
    <source>
        <strain evidence="2 3">PRI2</strain>
    </source>
</reference>
<gene>
    <name evidence="2" type="ORF">E6O75_ATG01742</name>
</gene>
<feature type="transmembrane region" description="Helical" evidence="1">
    <location>
        <begin position="20"/>
        <end position="37"/>
    </location>
</feature>
<comment type="caution">
    <text evidence="2">The sequence shown here is derived from an EMBL/GenBank/DDBJ whole genome shotgun (WGS) entry which is preliminary data.</text>
</comment>